<feature type="domain" description="HMG box" evidence="5">
    <location>
        <begin position="117"/>
        <end position="169"/>
    </location>
</feature>
<feature type="compositionally biased region" description="Low complexity" evidence="4">
    <location>
        <begin position="219"/>
        <end position="238"/>
    </location>
</feature>
<dbReference type="EMBL" id="KB726990">
    <property type="protein sequence ID" value="EMT65237.1"/>
    <property type="molecule type" value="Genomic_DNA"/>
</dbReference>
<evidence type="ECO:0000313" key="6">
    <source>
        <dbReference type="EMBL" id="EMT65237.1"/>
    </source>
</evidence>
<dbReference type="SMART" id="SM00398">
    <property type="entry name" value="HMG"/>
    <property type="match status" value="1"/>
</dbReference>
<sequence length="498" mass="54920">MSPDLESIFAELGLSQYLGAFVEQGFDEWDIILDIQESDLDALGVKLGHRRKLQRRIANARGISPSVSLVTSVRPTSEDAKSDSVQPEPTRTELPPEGQGVAKRKYRRHPKPDENAPERPPSAYVLFSNKIAKLVGENWQNLNASEKEAYESQANADKEKYHRDLMEYKKTADYRKYMQYLHEFKEKQAKRTQVKLTSHRWLADVSKRTKLDPVRLRHSSSSSSTMTPGGNTSSGSGSERLQGSEPPPCRRERLNSIASIAESQHSSTTPTLLSQANSNDETMSSPQAAHFDAGSPREPHYQAPKRQQSWREGGRGVEVSHQHLPSLSNMLEDGRKGMQVPSGSEGNPYSSGFVAANYPRSVPEVPNVLPSAPPKPPLLRHEPSSSSSIGSTLPTPVVAANAAMFERGSPVSGLGTGTTTPSPTDPVPLVRPYFGHGVVPRGYARNDEYMADSDVPMTPAPDLIAPIEDRSFKTRLDGMSVLLRAGELVEKHERDERR</sequence>
<name>N1RM84_FUSC4</name>
<dbReference type="GO" id="GO:0003677">
    <property type="term" value="F:DNA binding"/>
    <property type="evidence" value="ECO:0007669"/>
    <property type="project" value="UniProtKB-UniRule"/>
</dbReference>
<evidence type="ECO:0000256" key="1">
    <source>
        <dbReference type="ARBA" id="ARBA00023125"/>
    </source>
</evidence>
<dbReference type="GO" id="GO:0005634">
    <property type="term" value="C:nucleus"/>
    <property type="evidence" value="ECO:0007669"/>
    <property type="project" value="UniProtKB-UniRule"/>
</dbReference>
<dbReference type="Pfam" id="PF00536">
    <property type="entry name" value="SAM_1"/>
    <property type="match status" value="1"/>
</dbReference>
<dbReference type="SUPFAM" id="SSF47769">
    <property type="entry name" value="SAM/Pointed domain"/>
    <property type="match status" value="1"/>
</dbReference>
<dbReference type="OrthoDB" id="1919336at2759"/>
<dbReference type="HOGENOM" id="CLU_025284_3_1_1"/>
<protein>
    <submittedName>
        <fullName evidence="6">Putative high mobility group protein B3-like protein</fullName>
    </submittedName>
</protein>
<keyword evidence="7" id="KW-1185">Reference proteome</keyword>
<dbReference type="Pfam" id="PF09011">
    <property type="entry name" value="HMG_box_2"/>
    <property type="match status" value="1"/>
</dbReference>
<evidence type="ECO:0000256" key="2">
    <source>
        <dbReference type="ARBA" id="ARBA00023242"/>
    </source>
</evidence>
<evidence type="ECO:0000259" key="5">
    <source>
        <dbReference type="PROSITE" id="PS50118"/>
    </source>
</evidence>
<feature type="region of interest" description="Disordered" evidence="4">
    <location>
        <begin position="410"/>
        <end position="429"/>
    </location>
</feature>
<dbReference type="InterPro" id="IPR009071">
    <property type="entry name" value="HMG_box_dom"/>
</dbReference>
<keyword evidence="2 3" id="KW-0539">Nucleus</keyword>
<organism evidence="6 7">
    <name type="scientific">Fusarium oxysporum f. sp. cubense (strain race 4)</name>
    <name type="common">Panama disease fungus</name>
    <dbReference type="NCBI Taxonomy" id="2502994"/>
    <lineage>
        <taxon>Eukaryota</taxon>
        <taxon>Fungi</taxon>
        <taxon>Dikarya</taxon>
        <taxon>Ascomycota</taxon>
        <taxon>Pezizomycotina</taxon>
        <taxon>Sordariomycetes</taxon>
        <taxon>Hypocreomycetidae</taxon>
        <taxon>Hypocreales</taxon>
        <taxon>Nectriaceae</taxon>
        <taxon>Fusarium</taxon>
        <taxon>Fusarium oxysporum species complex</taxon>
    </lineage>
</organism>
<dbReference type="Proteomes" id="UP000016929">
    <property type="component" value="Unassembled WGS sequence"/>
</dbReference>
<dbReference type="InterPro" id="IPR013761">
    <property type="entry name" value="SAM/pointed_sf"/>
</dbReference>
<dbReference type="PANTHER" id="PTHR46040">
    <property type="entry name" value="HIGH MOBILITY GROUP PROTEIN 2"/>
    <property type="match status" value="1"/>
</dbReference>
<dbReference type="STRING" id="1229665.N1RM84"/>
<gene>
    <name evidence="6" type="ORF">FOC4_g10011215</name>
</gene>
<evidence type="ECO:0000256" key="4">
    <source>
        <dbReference type="SAM" id="MobiDB-lite"/>
    </source>
</evidence>
<feature type="region of interest" description="Disordered" evidence="4">
    <location>
        <begin position="212"/>
        <end position="319"/>
    </location>
</feature>
<dbReference type="InterPro" id="IPR051965">
    <property type="entry name" value="ChromReg_NeuronalGeneExpr"/>
</dbReference>
<dbReference type="GO" id="GO:0010468">
    <property type="term" value="P:regulation of gene expression"/>
    <property type="evidence" value="ECO:0007669"/>
    <property type="project" value="TreeGrafter"/>
</dbReference>
<dbReference type="SMART" id="SM00454">
    <property type="entry name" value="SAM"/>
    <property type="match status" value="1"/>
</dbReference>
<reference evidence="7" key="1">
    <citation type="submission" date="2012-09" db="EMBL/GenBank/DDBJ databases">
        <title>Genome sequencing and comparative transcriptomics of race 1 and race 4 of banana pathogen: Fusarium oxysporum f. sp. cubense.</title>
        <authorList>
            <person name="Fang X."/>
            <person name="Huang J."/>
        </authorList>
    </citation>
    <scope>NUCLEOTIDE SEQUENCE [LARGE SCALE GENOMIC DNA]</scope>
    <source>
        <strain evidence="7">race 4</strain>
    </source>
</reference>
<evidence type="ECO:0000313" key="7">
    <source>
        <dbReference type="Proteomes" id="UP000016929"/>
    </source>
</evidence>
<dbReference type="InterPro" id="IPR001660">
    <property type="entry name" value="SAM"/>
</dbReference>
<reference evidence="7" key="2">
    <citation type="journal article" date="2014" name="PLoS ONE">
        <title>Genome and Transcriptome Analysis of the Fungal Pathogen Fusarium oxysporum f. sp. cubense Causing Banana Vascular Wilt Disease.</title>
        <authorList>
            <person name="Guo L."/>
            <person name="Han L."/>
            <person name="Yang L."/>
            <person name="Zeng H."/>
            <person name="Fan D."/>
            <person name="Zhu Y."/>
            <person name="Feng Y."/>
            <person name="Wang G."/>
            <person name="Peng C."/>
            <person name="Jiang X."/>
            <person name="Zhou D."/>
            <person name="Ni P."/>
            <person name="Liang C."/>
            <person name="Liu L."/>
            <person name="Wang J."/>
            <person name="Mao C."/>
            <person name="Fang X."/>
            <person name="Peng M."/>
            <person name="Huang J."/>
        </authorList>
    </citation>
    <scope>NUCLEOTIDE SEQUENCE [LARGE SCALE GENOMIC DNA]</scope>
    <source>
        <strain evidence="7">race 4</strain>
    </source>
</reference>
<dbReference type="AlphaFoldDB" id="N1RM84"/>
<dbReference type="InterPro" id="IPR036910">
    <property type="entry name" value="HMG_box_dom_sf"/>
</dbReference>
<proteinExistence type="predicted"/>
<feature type="region of interest" description="Disordered" evidence="4">
    <location>
        <begin position="369"/>
        <end position="393"/>
    </location>
</feature>
<feature type="region of interest" description="Disordered" evidence="4">
    <location>
        <begin position="68"/>
        <end position="121"/>
    </location>
</feature>
<dbReference type="Gene3D" id="1.10.150.50">
    <property type="entry name" value="Transcription Factor, Ets-1"/>
    <property type="match status" value="1"/>
</dbReference>
<evidence type="ECO:0000256" key="3">
    <source>
        <dbReference type="PROSITE-ProRule" id="PRU00267"/>
    </source>
</evidence>
<accession>N1RM84</accession>
<keyword evidence="1 3" id="KW-0238">DNA-binding</keyword>
<dbReference type="PANTHER" id="PTHR46040:SF3">
    <property type="entry name" value="HIGH MOBILITY GROUP PROTEIN 2"/>
    <property type="match status" value="1"/>
</dbReference>
<dbReference type="Gene3D" id="1.10.30.10">
    <property type="entry name" value="High mobility group box domain"/>
    <property type="match status" value="1"/>
</dbReference>
<dbReference type="SUPFAM" id="SSF47095">
    <property type="entry name" value="HMG-box"/>
    <property type="match status" value="1"/>
</dbReference>
<feature type="DNA-binding region" description="HMG box" evidence="3">
    <location>
        <begin position="117"/>
        <end position="169"/>
    </location>
</feature>
<feature type="compositionally biased region" description="Polar residues" evidence="4">
    <location>
        <begin position="256"/>
        <end position="287"/>
    </location>
</feature>
<dbReference type="PROSITE" id="PS50118">
    <property type="entry name" value="HMG_BOX_2"/>
    <property type="match status" value="1"/>
</dbReference>